<comment type="caution">
    <text evidence="1">The sequence shown here is derived from an EMBL/GenBank/DDBJ whole genome shotgun (WGS) entry which is preliminary data.</text>
</comment>
<accession>A0A7M3MHE0</accession>
<keyword evidence="2" id="KW-1185">Reference proteome</keyword>
<dbReference type="Proteomes" id="UP000448292">
    <property type="component" value="Unassembled WGS sequence"/>
</dbReference>
<dbReference type="EMBL" id="QMIE01000003">
    <property type="protein sequence ID" value="TVM18907.1"/>
    <property type="molecule type" value="Genomic_DNA"/>
</dbReference>
<name>A0A7M3MHE0_9BACT</name>
<gene>
    <name evidence="1" type="ORF">DPQ33_05470</name>
</gene>
<protein>
    <submittedName>
        <fullName evidence="1">Uncharacterized protein</fullName>
    </submittedName>
</protein>
<evidence type="ECO:0000313" key="2">
    <source>
        <dbReference type="Proteomes" id="UP000448292"/>
    </source>
</evidence>
<dbReference type="AlphaFoldDB" id="A0A7M3MHE0"/>
<reference evidence="1 2" key="1">
    <citation type="submission" date="2018-06" db="EMBL/GenBank/DDBJ databases">
        <title>Complete genome of Desulfovibrio indonesiensis P37SLT.</title>
        <authorList>
            <person name="Crispim J.S."/>
            <person name="Vidigal P.M.P."/>
            <person name="Silva L.C.F."/>
            <person name="Laguardia C.N."/>
            <person name="Araujo L.C."/>
            <person name="Dias R.S."/>
            <person name="Sousa M.P."/>
            <person name="Paula S.O."/>
            <person name="Silva C."/>
        </authorList>
    </citation>
    <scope>NUCLEOTIDE SEQUENCE [LARGE SCALE GENOMIC DNA]</scope>
    <source>
        <strain evidence="1 2">P37SLT</strain>
    </source>
</reference>
<organism evidence="1 2">
    <name type="scientific">Oceanidesulfovibrio indonesiensis</name>
    <dbReference type="NCBI Taxonomy" id="54767"/>
    <lineage>
        <taxon>Bacteria</taxon>
        <taxon>Pseudomonadati</taxon>
        <taxon>Thermodesulfobacteriota</taxon>
        <taxon>Desulfovibrionia</taxon>
        <taxon>Desulfovibrionales</taxon>
        <taxon>Desulfovibrionaceae</taxon>
        <taxon>Oceanidesulfovibrio</taxon>
    </lineage>
</organism>
<proteinExistence type="predicted"/>
<sequence>MYEYLDHEDIAKLLKIDSKRNLDYENFFNAKVEEQKNTTDKQEALKAADVWENMFKEDRKMLLEVLNKFPDR</sequence>
<evidence type="ECO:0000313" key="1">
    <source>
        <dbReference type="EMBL" id="TVM18907.1"/>
    </source>
</evidence>